<dbReference type="AlphaFoldDB" id="A0A1B2FL43"/>
<sequence length="236" mass="26420">MKTFKLLGLLLTYPEGTVYSASDELLQTLRSEALLPEKFIKKVEIFLTAQKNQDLMAAQEDYVETFDRGRAHCLHLFEHIHGESRDRGQAMVDLSETYATKDLHIDSSELPDYLPLFMEYLSRCDSRDAAELLGEAIDVIAVIGAKLKKRKSPYADIFTCIEELSAAKVDKRKINNALKEARKDPETLEELDEQWKEAEAFAGDPLADAAADSNICNAFPNTMEALNKIAGGKNDS</sequence>
<keyword evidence="1" id="KW-0534">Nitrate assimilation</keyword>
<dbReference type="Pfam" id="PF02613">
    <property type="entry name" value="Nitrate_red_del"/>
    <property type="match status" value="1"/>
</dbReference>
<name>A0A1B2FL43_9PROT</name>
<dbReference type="PANTHER" id="PTHR43680:SF2">
    <property type="entry name" value="NITRATE REDUCTASE MOLYBDENUM COFACTOR ASSEMBLY CHAPERONE NARJ"/>
    <property type="match status" value="1"/>
</dbReference>
<dbReference type="SUPFAM" id="SSF89155">
    <property type="entry name" value="TorD-like"/>
    <property type="match status" value="1"/>
</dbReference>
<organism evidence="2">
    <name type="scientific">uncultured Pelagibacterales bacterium</name>
    <dbReference type="NCBI Taxonomy" id="309857"/>
    <lineage>
        <taxon>Bacteria</taxon>
        <taxon>Pseudomonadati</taxon>
        <taxon>Pseudomonadota</taxon>
        <taxon>Alphaproteobacteria</taxon>
        <taxon>Candidatus Pelagibacterales</taxon>
        <taxon>environmental samples</taxon>
    </lineage>
</organism>
<dbReference type="InterPro" id="IPR020945">
    <property type="entry name" value="DMSO/NO3_reduct_chaperone"/>
</dbReference>
<dbReference type="GO" id="GO:0051082">
    <property type="term" value="F:unfolded protein binding"/>
    <property type="evidence" value="ECO:0007669"/>
    <property type="project" value="InterPro"/>
</dbReference>
<dbReference type="GO" id="GO:0042128">
    <property type="term" value="P:nitrate assimilation"/>
    <property type="evidence" value="ECO:0007669"/>
    <property type="project" value="UniProtKB-KW"/>
</dbReference>
<evidence type="ECO:0000313" key="2">
    <source>
        <dbReference type="EMBL" id="ANY93558.1"/>
    </source>
</evidence>
<dbReference type="NCBIfam" id="TIGR00684">
    <property type="entry name" value="narJ"/>
    <property type="match status" value="1"/>
</dbReference>
<accession>A0A1B2FL43</accession>
<dbReference type="PANTHER" id="PTHR43680">
    <property type="entry name" value="NITRATE REDUCTASE MOLYBDENUM COFACTOR ASSEMBLY CHAPERONE"/>
    <property type="match status" value="1"/>
</dbReference>
<protein>
    <submittedName>
        <fullName evidence="2">Nitrate reductase I delta-subunit</fullName>
    </submittedName>
</protein>
<dbReference type="InterPro" id="IPR036411">
    <property type="entry name" value="TorD-like_sf"/>
</dbReference>
<evidence type="ECO:0000256" key="1">
    <source>
        <dbReference type="ARBA" id="ARBA00023063"/>
    </source>
</evidence>
<dbReference type="InterPro" id="IPR003765">
    <property type="entry name" value="NO3_reductase_chaperone_NarJ"/>
</dbReference>
<dbReference type="GO" id="GO:0051131">
    <property type="term" value="P:chaperone-mediated protein complex assembly"/>
    <property type="evidence" value="ECO:0007669"/>
    <property type="project" value="InterPro"/>
</dbReference>
<dbReference type="GO" id="GO:0016530">
    <property type="term" value="F:metallochaperone activity"/>
    <property type="evidence" value="ECO:0007669"/>
    <property type="project" value="TreeGrafter"/>
</dbReference>
<proteinExistence type="predicted"/>
<reference evidence="2" key="1">
    <citation type="journal article" date="2016" name="Nature">
        <title>SAR11 bacteria linked to ocean anoxia and nitrogen loss.</title>
        <authorList>
            <person name="Tsementzi D."/>
            <person name="Wu J."/>
            <person name="Deutsch S."/>
            <person name="Nath S."/>
            <person name="Rodriguez-R L.M."/>
            <person name="Burns A.S."/>
            <person name="Ranjan P."/>
            <person name="Sarode N."/>
            <person name="Malmstrom R.R."/>
            <person name="Padilla C.C."/>
            <person name="Stone B.K."/>
            <person name="Bristow L.A."/>
            <person name="Larsen M."/>
            <person name="Glass J.B."/>
            <person name="Thamdrup B."/>
            <person name="Woyke T."/>
            <person name="Konstantinidis K.T."/>
            <person name="Stewart F.J."/>
        </authorList>
    </citation>
    <scope>NUCLEOTIDE SEQUENCE</scope>
</reference>
<dbReference type="EMBL" id="KX275214">
    <property type="protein sequence ID" value="ANY93558.1"/>
    <property type="molecule type" value="Genomic_DNA"/>
</dbReference>